<dbReference type="Proteomes" id="UP001159363">
    <property type="component" value="Chromosome 2"/>
</dbReference>
<reference evidence="1 2" key="1">
    <citation type="submission" date="2023-02" db="EMBL/GenBank/DDBJ databases">
        <title>LHISI_Scaffold_Assembly.</title>
        <authorList>
            <person name="Stuart O.P."/>
            <person name="Cleave R."/>
            <person name="Magrath M.J.L."/>
            <person name="Mikheyev A.S."/>
        </authorList>
    </citation>
    <scope>NUCLEOTIDE SEQUENCE [LARGE SCALE GENOMIC DNA]</scope>
    <source>
        <strain evidence="1">Daus_M_001</strain>
        <tissue evidence="1">Leg muscle</tissue>
    </source>
</reference>
<organism evidence="1 2">
    <name type="scientific">Dryococelus australis</name>
    <dbReference type="NCBI Taxonomy" id="614101"/>
    <lineage>
        <taxon>Eukaryota</taxon>
        <taxon>Metazoa</taxon>
        <taxon>Ecdysozoa</taxon>
        <taxon>Arthropoda</taxon>
        <taxon>Hexapoda</taxon>
        <taxon>Insecta</taxon>
        <taxon>Pterygota</taxon>
        <taxon>Neoptera</taxon>
        <taxon>Polyneoptera</taxon>
        <taxon>Phasmatodea</taxon>
        <taxon>Verophasmatodea</taxon>
        <taxon>Anareolatae</taxon>
        <taxon>Phasmatidae</taxon>
        <taxon>Eurycanthinae</taxon>
        <taxon>Dryococelus</taxon>
    </lineage>
</organism>
<keyword evidence="2" id="KW-1185">Reference proteome</keyword>
<evidence type="ECO:0000313" key="2">
    <source>
        <dbReference type="Proteomes" id="UP001159363"/>
    </source>
</evidence>
<dbReference type="EMBL" id="JARBHB010000002">
    <property type="protein sequence ID" value="KAJ8892689.1"/>
    <property type="molecule type" value="Genomic_DNA"/>
</dbReference>
<evidence type="ECO:0000313" key="1">
    <source>
        <dbReference type="EMBL" id="KAJ8892689.1"/>
    </source>
</evidence>
<protein>
    <submittedName>
        <fullName evidence="1">Uncharacterized protein</fullName>
    </submittedName>
</protein>
<name>A0ABQ9I8S6_9NEOP</name>
<sequence>MEEERPYRKQHMYESVFNTEYNISFQRSKKDQCSRCESFKNLNEKDKLEHKELIDIHQLQKQLSPNGKELDIYMASENNTQVV</sequence>
<comment type="caution">
    <text evidence="1">The sequence shown here is derived from an EMBL/GenBank/DDBJ whole genome shotgun (WGS) entry which is preliminary data.</text>
</comment>
<gene>
    <name evidence="1" type="ORF">PR048_005270</name>
</gene>
<accession>A0ABQ9I8S6</accession>
<proteinExistence type="predicted"/>